<protein>
    <submittedName>
        <fullName evidence="3">Uncharacterized protein</fullName>
    </submittedName>
</protein>
<proteinExistence type="predicted"/>
<sequence length="79" mass="8377">MAEQFRMGPRWERGRIPSLTLLHPVPSATTTTTPTPSDLERGDSSSSRRRSSTAAIAIATVTDAITAAYAAVTAPAIKH</sequence>
<dbReference type="GeneID" id="25791933"/>
<evidence type="ECO:0000313" key="3">
    <source>
        <dbReference type="EMBL" id="EHK19246.1"/>
    </source>
</evidence>
<dbReference type="RefSeq" id="XP_013953444.1">
    <property type="nucleotide sequence ID" value="XM_014097969.1"/>
</dbReference>
<keyword evidence="2" id="KW-0812">Transmembrane</keyword>
<keyword evidence="2" id="KW-0472">Membrane</keyword>
<evidence type="ECO:0000313" key="4">
    <source>
        <dbReference type="Proteomes" id="UP000007115"/>
    </source>
</evidence>
<keyword evidence="4" id="KW-1185">Reference proteome</keyword>
<evidence type="ECO:0000256" key="2">
    <source>
        <dbReference type="SAM" id="Phobius"/>
    </source>
</evidence>
<dbReference type="InParanoid" id="G9N2D3"/>
<name>G9N2D3_HYPVG</name>
<dbReference type="VEuPathDB" id="FungiDB:TRIVIDRAFT_225116"/>
<gene>
    <name evidence="3" type="ORF">TRIVIDRAFT_225116</name>
</gene>
<reference evidence="3 4" key="1">
    <citation type="journal article" date="2011" name="Genome Biol.">
        <title>Comparative genome sequence analysis underscores mycoparasitism as the ancestral life style of Trichoderma.</title>
        <authorList>
            <person name="Kubicek C.P."/>
            <person name="Herrera-Estrella A."/>
            <person name="Seidl-Seiboth V."/>
            <person name="Martinez D.A."/>
            <person name="Druzhinina I.S."/>
            <person name="Thon M."/>
            <person name="Zeilinger S."/>
            <person name="Casas-Flores S."/>
            <person name="Horwitz B.A."/>
            <person name="Mukherjee P.K."/>
            <person name="Mukherjee M."/>
            <person name="Kredics L."/>
            <person name="Alcaraz L.D."/>
            <person name="Aerts A."/>
            <person name="Antal Z."/>
            <person name="Atanasova L."/>
            <person name="Cervantes-Badillo M.G."/>
            <person name="Challacombe J."/>
            <person name="Chertkov O."/>
            <person name="McCluskey K."/>
            <person name="Coulpier F."/>
            <person name="Deshpande N."/>
            <person name="von Doehren H."/>
            <person name="Ebbole D.J."/>
            <person name="Esquivel-Naranjo E.U."/>
            <person name="Fekete E."/>
            <person name="Flipphi M."/>
            <person name="Glaser F."/>
            <person name="Gomez-Rodriguez E.Y."/>
            <person name="Gruber S."/>
            <person name="Han C."/>
            <person name="Henrissat B."/>
            <person name="Hermosa R."/>
            <person name="Hernandez-Onate M."/>
            <person name="Karaffa L."/>
            <person name="Kosti I."/>
            <person name="Le Crom S."/>
            <person name="Lindquist E."/>
            <person name="Lucas S."/>
            <person name="Luebeck M."/>
            <person name="Luebeck P.S."/>
            <person name="Margeot A."/>
            <person name="Metz B."/>
            <person name="Misra M."/>
            <person name="Nevalainen H."/>
            <person name="Omann M."/>
            <person name="Packer N."/>
            <person name="Perrone G."/>
            <person name="Uresti-Rivera E.E."/>
            <person name="Salamov A."/>
            <person name="Schmoll M."/>
            <person name="Seiboth B."/>
            <person name="Shapiro H."/>
            <person name="Sukno S."/>
            <person name="Tamayo-Ramos J.A."/>
            <person name="Tisch D."/>
            <person name="Wiest A."/>
            <person name="Wilkinson H.H."/>
            <person name="Zhang M."/>
            <person name="Coutinho P.M."/>
            <person name="Kenerley C.M."/>
            <person name="Monte E."/>
            <person name="Baker S.E."/>
            <person name="Grigoriev I.V."/>
        </authorList>
    </citation>
    <scope>NUCLEOTIDE SEQUENCE [LARGE SCALE GENOMIC DNA]</scope>
    <source>
        <strain evidence="4">Gv29-8 / FGSC 10586</strain>
    </source>
</reference>
<feature type="transmembrane region" description="Helical" evidence="2">
    <location>
        <begin position="54"/>
        <end position="77"/>
    </location>
</feature>
<keyword evidence="2" id="KW-1133">Transmembrane helix</keyword>
<dbReference type="EMBL" id="ABDF02000084">
    <property type="protein sequence ID" value="EHK19246.1"/>
    <property type="molecule type" value="Genomic_DNA"/>
</dbReference>
<dbReference type="AlphaFoldDB" id="G9N2D3"/>
<organism evidence="3 4">
    <name type="scientific">Hypocrea virens (strain Gv29-8 / FGSC 10586)</name>
    <name type="common">Gliocladium virens</name>
    <name type="synonym">Trichoderma virens</name>
    <dbReference type="NCBI Taxonomy" id="413071"/>
    <lineage>
        <taxon>Eukaryota</taxon>
        <taxon>Fungi</taxon>
        <taxon>Dikarya</taxon>
        <taxon>Ascomycota</taxon>
        <taxon>Pezizomycotina</taxon>
        <taxon>Sordariomycetes</taxon>
        <taxon>Hypocreomycetidae</taxon>
        <taxon>Hypocreales</taxon>
        <taxon>Hypocreaceae</taxon>
        <taxon>Trichoderma</taxon>
    </lineage>
</organism>
<comment type="caution">
    <text evidence="3">The sequence shown here is derived from an EMBL/GenBank/DDBJ whole genome shotgun (WGS) entry which is preliminary data.</text>
</comment>
<accession>G9N2D3</accession>
<feature type="region of interest" description="Disordered" evidence="1">
    <location>
        <begin position="16"/>
        <end position="52"/>
    </location>
</feature>
<dbReference type="Proteomes" id="UP000007115">
    <property type="component" value="Unassembled WGS sequence"/>
</dbReference>
<dbReference type="HOGENOM" id="CLU_2606360_0_0_1"/>
<evidence type="ECO:0000256" key="1">
    <source>
        <dbReference type="SAM" id="MobiDB-lite"/>
    </source>
</evidence>